<dbReference type="Proteomes" id="UP000005714">
    <property type="component" value="Unassembled WGS sequence"/>
</dbReference>
<dbReference type="Pfam" id="PF00005">
    <property type="entry name" value="ABC_tran"/>
    <property type="match status" value="1"/>
</dbReference>
<comment type="subcellular location">
    <subcellularLocation>
        <location evidence="1">Cell membrane</location>
        <topology evidence="1">Peripheral membrane protein</topology>
    </subcellularLocation>
</comment>
<dbReference type="InterPro" id="IPR027417">
    <property type="entry name" value="P-loop_NTPase"/>
</dbReference>
<keyword evidence="3" id="KW-1003">Cell membrane</keyword>
<dbReference type="eggNOG" id="COG1126">
    <property type="taxonomic scope" value="Bacteria"/>
</dbReference>
<reference evidence="11 12" key="1">
    <citation type="submission" date="2010-04" db="EMBL/GenBank/DDBJ databases">
        <authorList>
            <person name="Qin X."/>
            <person name="Bachman B."/>
            <person name="Battles P."/>
            <person name="Bell A."/>
            <person name="Bess C."/>
            <person name="Bickham C."/>
            <person name="Chaboub L."/>
            <person name="Chen D."/>
            <person name="Coyle M."/>
            <person name="Deiros D.R."/>
            <person name="Dinh H."/>
            <person name="Forbes L."/>
            <person name="Fowler G."/>
            <person name="Francisco L."/>
            <person name="Fu Q."/>
            <person name="Gubbala S."/>
            <person name="Hale W."/>
            <person name="Han Y."/>
            <person name="Hemphill L."/>
            <person name="Highlander S.K."/>
            <person name="Hirani K."/>
            <person name="Hogues M."/>
            <person name="Jackson L."/>
            <person name="Jakkamsetti A."/>
            <person name="Javaid M."/>
            <person name="Jiang H."/>
            <person name="Korchina V."/>
            <person name="Kovar C."/>
            <person name="Lara F."/>
            <person name="Lee S."/>
            <person name="Mata R."/>
            <person name="Mathew T."/>
            <person name="Moen C."/>
            <person name="Morales K."/>
            <person name="Munidasa M."/>
            <person name="Nazareth L."/>
            <person name="Ngo R."/>
            <person name="Nguyen L."/>
            <person name="Okwuonu G."/>
            <person name="Ongeri F."/>
            <person name="Patil S."/>
            <person name="Petrosino J."/>
            <person name="Pham C."/>
            <person name="Pham P."/>
            <person name="Pu L.-L."/>
            <person name="Puazo M."/>
            <person name="Raj R."/>
            <person name="Reid J."/>
            <person name="Rouhana J."/>
            <person name="Saada N."/>
            <person name="Shang Y."/>
            <person name="Simmons D."/>
            <person name="Thornton R."/>
            <person name="Warren J."/>
            <person name="Weissenberger G."/>
            <person name="Zhang J."/>
            <person name="Zhang L."/>
            <person name="Zhou C."/>
            <person name="Zhu D."/>
            <person name="Muzny D."/>
            <person name="Worley K."/>
            <person name="Gibbs R."/>
        </authorList>
    </citation>
    <scope>NUCLEOTIDE SEQUENCE [LARGE SCALE GENOMIC DNA]</scope>
    <source>
        <strain evidence="11 12">ATCC 49030</strain>
    </source>
</reference>
<evidence type="ECO:0000256" key="6">
    <source>
        <dbReference type="ARBA" id="ARBA00023136"/>
    </source>
</evidence>
<gene>
    <name evidence="11" type="ORF">HMPREF0183_1325</name>
</gene>
<comment type="caution">
    <text evidence="11">The sequence shown here is derived from an EMBL/GenBank/DDBJ whole genome shotgun (WGS) entry which is preliminary data.</text>
</comment>
<dbReference type="EC" id="7.4.2.1" evidence="7"/>
<keyword evidence="12" id="KW-1185">Reference proteome</keyword>
<proteinExistence type="predicted"/>
<keyword evidence="5 11" id="KW-0067">ATP-binding</keyword>
<dbReference type="InterPro" id="IPR030679">
    <property type="entry name" value="ABC_ATPase_HisP-typ"/>
</dbReference>
<keyword evidence="6" id="KW-0472">Membrane</keyword>
<name>D4YN16_9MICO</name>
<dbReference type="FunFam" id="3.40.50.300:FF:000020">
    <property type="entry name" value="Amino acid ABC transporter ATP-binding component"/>
    <property type="match status" value="1"/>
</dbReference>
<dbReference type="SUPFAM" id="SSF52540">
    <property type="entry name" value="P-loop containing nucleoside triphosphate hydrolases"/>
    <property type="match status" value="1"/>
</dbReference>
<feature type="compositionally biased region" description="Polar residues" evidence="9">
    <location>
        <begin position="1"/>
        <end position="28"/>
    </location>
</feature>
<dbReference type="GO" id="GO:0015426">
    <property type="term" value="F:ATPase-coupled polar amino acid-transporter activity"/>
    <property type="evidence" value="ECO:0007669"/>
    <property type="project" value="UniProtKB-EC"/>
</dbReference>
<evidence type="ECO:0000256" key="2">
    <source>
        <dbReference type="ARBA" id="ARBA00022448"/>
    </source>
</evidence>
<dbReference type="EMBL" id="ADNU01000039">
    <property type="protein sequence ID" value="EFG47334.1"/>
    <property type="molecule type" value="Genomic_DNA"/>
</dbReference>
<dbReference type="PANTHER" id="PTHR43166">
    <property type="entry name" value="AMINO ACID IMPORT ATP-BINDING PROTEIN"/>
    <property type="match status" value="1"/>
</dbReference>
<protein>
    <recommendedName>
        <fullName evidence="7">ABC-type polar-amino-acid transporter</fullName>
        <ecNumber evidence="7">7.4.2.1</ecNumber>
    </recommendedName>
</protein>
<evidence type="ECO:0000256" key="5">
    <source>
        <dbReference type="ARBA" id="ARBA00022840"/>
    </source>
</evidence>
<dbReference type="PROSITE" id="PS50893">
    <property type="entry name" value="ABC_TRANSPORTER_2"/>
    <property type="match status" value="1"/>
</dbReference>
<dbReference type="CDD" id="cd03262">
    <property type="entry name" value="ABC_HisP_GlnQ"/>
    <property type="match status" value="1"/>
</dbReference>
<feature type="region of interest" description="Disordered" evidence="9">
    <location>
        <begin position="1"/>
        <end position="30"/>
    </location>
</feature>
<dbReference type="PROSITE" id="PS00211">
    <property type="entry name" value="ABC_TRANSPORTER_1"/>
    <property type="match status" value="1"/>
</dbReference>
<evidence type="ECO:0000313" key="11">
    <source>
        <dbReference type="EMBL" id="EFG47334.1"/>
    </source>
</evidence>
<comment type="catalytic activity">
    <reaction evidence="8">
        <text>a polar amino acid(out) + ATP + H2O = a polar amino acid(in) + ADP + phosphate + H(+)</text>
        <dbReference type="Rhea" id="RHEA:14673"/>
        <dbReference type="ChEBI" id="CHEBI:15377"/>
        <dbReference type="ChEBI" id="CHEBI:15378"/>
        <dbReference type="ChEBI" id="CHEBI:30616"/>
        <dbReference type="ChEBI" id="CHEBI:43474"/>
        <dbReference type="ChEBI" id="CHEBI:62031"/>
        <dbReference type="ChEBI" id="CHEBI:456216"/>
        <dbReference type="EC" id="7.4.2.1"/>
    </reaction>
    <physiologicalReaction direction="left-to-right" evidence="8">
        <dbReference type="Rhea" id="RHEA:14674"/>
    </physiologicalReaction>
</comment>
<evidence type="ECO:0000256" key="4">
    <source>
        <dbReference type="ARBA" id="ARBA00022741"/>
    </source>
</evidence>
<evidence type="ECO:0000256" key="1">
    <source>
        <dbReference type="ARBA" id="ARBA00004202"/>
    </source>
</evidence>
<dbReference type="InterPro" id="IPR050086">
    <property type="entry name" value="MetN_ABC_transporter-like"/>
</dbReference>
<dbReference type="Gene3D" id="3.40.50.300">
    <property type="entry name" value="P-loop containing nucleotide triphosphate hydrolases"/>
    <property type="match status" value="1"/>
</dbReference>
<dbReference type="OrthoDB" id="4283894at2"/>
<keyword evidence="4" id="KW-0547">Nucleotide-binding</keyword>
<sequence length="286" mass="30814">MTPADSTAPNTSGNNASHNPDNSGSTVATDVADTKHVKGVKITDLHKSYGNVEVLKGINLEVKPGEVVCLIGPSGSGKSTLLRCINVLETSNSGTIEVAGFVATDPETDLNKMRRHVGMVFQGFNLFPQMTALENCVVGQVKVLKRDQAKAKEVAMRNLKHVRLDHLADRHPDQLSGGQQQRVAIARSLSMDPDLILFDEPTSALDPETVGGVLRVMRELAAAGMTMVVVTHEMEFAREVADKVVFMDGGVVVEQGPPSEVLSNPQHERTKSFLARVSDHGEIDTD</sequence>
<dbReference type="InterPro" id="IPR003439">
    <property type="entry name" value="ABC_transporter-like_ATP-bd"/>
</dbReference>
<dbReference type="SMART" id="SM00382">
    <property type="entry name" value="AAA"/>
    <property type="match status" value="1"/>
</dbReference>
<evidence type="ECO:0000256" key="3">
    <source>
        <dbReference type="ARBA" id="ARBA00022475"/>
    </source>
</evidence>
<dbReference type="InterPro" id="IPR017871">
    <property type="entry name" value="ABC_transporter-like_CS"/>
</dbReference>
<evidence type="ECO:0000313" key="12">
    <source>
        <dbReference type="Proteomes" id="UP000005714"/>
    </source>
</evidence>
<dbReference type="PIRSF" id="PIRSF039085">
    <property type="entry name" value="ABC_ATPase_HisP"/>
    <property type="match status" value="1"/>
</dbReference>
<feature type="domain" description="ABC transporter" evidence="10">
    <location>
        <begin position="40"/>
        <end position="274"/>
    </location>
</feature>
<accession>D4YN16</accession>
<dbReference type="GO" id="GO:0005524">
    <property type="term" value="F:ATP binding"/>
    <property type="evidence" value="ECO:0007669"/>
    <property type="project" value="UniProtKB-KW"/>
</dbReference>
<evidence type="ECO:0000256" key="9">
    <source>
        <dbReference type="SAM" id="MobiDB-lite"/>
    </source>
</evidence>
<evidence type="ECO:0000256" key="8">
    <source>
        <dbReference type="ARBA" id="ARBA00047624"/>
    </source>
</evidence>
<dbReference type="PANTHER" id="PTHR43166:SF35">
    <property type="entry name" value="L-CYSTINE IMPORT ATP-BINDING PROTEIN TCYN"/>
    <property type="match status" value="1"/>
</dbReference>
<keyword evidence="2" id="KW-0813">Transport</keyword>
<organism evidence="11 12">
    <name type="scientific">Brevibacterium mcbrellneri ATCC 49030</name>
    <dbReference type="NCBI Taxonomy" id="585530"/>
    <lineage>
        <taxon>Bacteria</taxon>
        <taxon>Bacillati</taxon>
        <taxon>Actinomycetota</taxon>
        <taxon>Actinomycetes</taxon>
        <taxon>Micrococcales</taxon>
        <taxon>Brevibacteriaceae</taxon>
        <taxon>Brevibacterium</taxon>
    </lineage>
</organism>
<dbReference type="AlphaFoldDB" id="D4YN16"/>
<evidence type="ECO:0000259" key="10">
    <source>
        <dbReference type="PROSITE" id="PS50893"/>
    </source>
</evidence>
<evidence type="ECO:0000256" key="7">
    <source>
        <dbReference type="ARBA" id="ARBA00038850"/>
    </source>
</evidence>
<dbReference type="STRING" id="585530.HMPREF0183_1325"/>
<dbReference type="GO" id="GO:0016887">
    <property type="term" value="F:ATP hydrolysis activity"/>
    <property type="evidence" value="ECO:0007669"/>
    <property type="project" value="InterPro"/>
</dbReference>
<dbReference type="RefSeq" id="WP_005884142.1">
    <property type="nucleotide sequence ID" value="NZ_ADNU01000039.1"/>
</dbReference>
<dbReference type="GO" id="GO:0005886">
    <property type="term" value="C:plasma membrane"/>
    <property type="evidence" value="ECO:0007669"/>
    <property type="project" value="UniProtKB-SubCell"/>
</dbReference>
<dbReference type="InterPro" id="IPR003593">
    <property type="entry name" value="AAA+_ATPase"/>
</dbReference>